<dbReference type="GO" id="GO:0004721">
    <property type="term" value="F:phosphoprotein phosphatase activity"/>
    <property type="evidence" value="ECO:0007669"/>
    <property type="project" value="UniProtKB-KW"/>
</dbReference>
<feature type="site" description="Enhances dephosphorylation of CheY-P" evidence="11">
    <location>
        <position position="138"/>
    </location>
</feature>
<dbReference type="GO" id="GO:0005737">
    <property type="term" value="C:cytoplasm"/>
    <property type="evidence" value="ECO:0007669"/>
    <property type="project" value="UniProtKB-SubCell"/>
</dbReference>
<evidence type="ECO:0000256" key="8">
    <source>
        <dbReference type="ARBA" id="ARBA00022912"/>
    </source>
</evidence>
<dbReference type="GO" id="GO:0009288">
    <property type="term" value="C:bacterial-type flagellum"/>
    <property type="evidence" value="ECO:0007669"/>
    <property type="project" value="InterPro"/>
</dbReference>
<dbReference type="SUPFAM" id="SSF75708">
    <property type="entry name" value="Chemotaxis phosphatase CheZ"/>
    <property type="match status" value="1"/>
</dbReference>
<evidence type="ECO:0000256" key="4">
    <source>
        <dbReference type="ARBA" id="ARBA00022490"/>
    </source>
</evidence>
<dbReference type="AlphaFoldDB" id="A0AAW3ZJ50"/>
<dbReference type="Gene3D" id="1.10.287.500">
    <property type="entry name" value="Helix hairpin bin"/>
    <property type="match status" value="1"/>
</dbReference>
<dbReference type="EMBL" id="JACYTR010000004">
    <property type="protein sequence ID" value="MBD8524722.1"/>
    <property type="molecule type" value="Genomic_DNA"/>
</dbReference>
<comment type="subcellular location">
    <subcellularLocation>
        <location evidence="1 10">Cytoplasm</location>
    </subcellularLocation>
</comment>
<comment type="function">
    <text evidence="10">Plays an important role in bacterial chemotaxis signal transduction pathway by accelerating the dephosphorylation of phosphorylated CheY (CheY-P).</text>
</comment>
<comment type="caution">
    <text evidence="12">The sequence shown here is derived from an EMBL/GenBank/DDBJ whole genome shotgun (WGS) entry which is preliminary data.</text>
</comment>
<proteinExistence type="inferred from homology"/>
<evidence type="ECO:0000256" key="6">
    <source>
        <dbReference type="ARBA" id="ARBA00022779"/>
    </source>
</evidence>
<dbReference type="InterPro" id="IPR007439">
    <property type="entry name" value="Chemotax_Pase_CheZ"/>
</dbReference>
<keyword evidence="8 10" id="KW-0904">Protein phosphatase</keyword>
<dbReference type="RefSeq" id="WP_192028071.1">
    <property type="nucleotide sequence ID" value="NZ_JACYTR010000004.1"/>
</dbReference>
<dbReference type="PANTHER" id="PTHR43693">
    <property type="entry name" value="PROTEIN PHOSPHATASE CHEZ"/>
    <property type="match status" value="1"/>
</dbReference>
<comment type="similarity">
    <text evidence="2 10">Belongs to the CheZ family.</text>
</comment>
<keyword evidence="4 10" id="KW-0963">Cytoplasm</keyword>
<evidence type="ECO:0000256" key="2">
    <source>
        <dbReference type="ARBA" id="ARBA00005908"/>
    </source>
</evidence>
<dbReference type="Proteomes" id="UP000613768">
    <property type="component" value="Unassembled WGS sequence"/>
</dbReference>
<evidence type="ECO:0000313" key="13">
    <source>
        <dbReference type="Proteomes" id="UP000613768"/>
    </source>
</evidence>
<evidence type="ECO:0000256" key="9">
    <source>
        <dbReference type="ARBA" id="ARBA00029599"/>
    </source>
</evidence>
<protein>
    <recommendedName>
        <fullName evidence="3 10">Protein phosphatase CheZ</fullName>
        <ecNumber evidence="10">3.1.3.-</ecNumber>
    </recommendedName>
    <alternativeName>
        <fullName evidence="9 10">Chemotaxis protein CheZ</fullName>
    </alternativeName>
</protein>
<keyword evidence="13" id="KW-1185">Reference proteome</keyword>
<gene>
    <name evidence="12" type="ORF">IFO71_03115</name>
</gene>
<evidence type="ECO:0000256" key="11">
    <source>
        <dbReference type="PIRSR" id="PIRSR002884-1"/>
    </source>
</evidence>
<dbReference type="PIRSF" id="PIRSF002884">
    <property type="entry name" value="CheZ"/>
    <property type="match status" value="1"/>
</dbReference>
<sequence length="198" mass="21064">MSASGGREELVHRLQGALTALEANDEANFRKEIGAIAELRASPVMIALARLARELGETLGSLNVADPLFAELPDACARLEHVVKMTEDATHQTLDLVERSREVLAALPPELAPEALGEVRKNLSEVALAQAYQDLTGQIIKRVVGVVGRVYDAVAAFGIDVNTLRPDNNGLAGPAVKGVDTHAVSQDDADDLLSQLDL</sequence>
<reference evidence="12 13" key="1">
    <citation type="submission" date="2020-09" db="EMBL/GenBank/DDBJ databases">
        <title>Pseudoxanthomonas sp. CAU 1598 isolated from sand of Yaerae Beach.</title>
        <authorList>
            <person name="Kim W."/>
        </authorList>
    </citation>
    <scope>NUCLEOTIDE SEQUENCE [LARGE SCALE GENOMIC DNA]</scope>
    <source>
        <strain evidence="12 13">CAU 1598</strain>
    </source>
</reference>
<keyword evidence="6 10" id="KW-0283">Flagellar rotation</keyword>
<evidence type="ECO:0000313" key="12">
    <source>
        <dbReference type="EMBL" id="MBD8524722.1"/>
    </source>
</evidence>
<comment type="subunit">
    <text evidence="10">Homodimer.</text>
</comment>
<evidence type="ECO:0000256" key="7">
    <source>
        <dbReference type="ARBA" id="ARBA00022801"/>
    </source>
</evidence>
<organism evidence="12 13">
    <name type="scientific">Pseudomarimonas arenosa</name>
    <dbReference type="NCBI Taxonomy" id="2774145"/>
    <lineage>
        <taxon>Bacteria</taxon>
        <taxon>Pseudomonadati</taxon>
        <taxon>Pseudomonadota</taxon>
        <taxon>Gammaproteobacteria</taxon>
        <taxon>Lysobacterales</taxon>
        <taxon>Lysobacteraceae</taxon>
        <taxon>Pseudomarimonas</taxon>
    </lineage>
</organism>
<dbReference type="PANTHER" id="PTHR43693:SF1">
    <property type="entry name" value="PROTEIN PHOSPHATASE CHEZ"/>
    <property type="match status" value="1"/>
</dbReference>
<dbReference type="EC" id="3.1.3.-" evidence="10"/>
<name>A0AAW3ZJ50_9GAMM</name>
<dbReference type="GO" id="GO:0006935">
    <property type="term" value="P:chemotaxis"/>
    <property type="evidence" value="ECO:0007669"/>
    <property type="project" value="UniProtKB-KW"/>
</dbReference>
<dbReference type="GO" id="GO:0050920">
    <property type="term" value="P:regulation of chemotaxis"/>
    <property type="evidence" value="ECO:0007669"/>
    <property type="project" value="InterPro"/>
</dbReference>
<evidence type="ECO:0000256" key="5">
    <source>
        <dbReference type="ARBA" id="ARBA00022500"/>
    </source>
</evidence>
<accession>A0AAW3ZJ50</accession>
<evidence type="ECO:0000256" key="3">
    <source>
        <dbReference type="ARBA" id="ARBA00018484"/>
    </source>
</evidence>
<dbReference type="GO" id="GO:0097588">
    <property type="term" value="P:archaeal or bacterial-type flagellum-dependent cell motility"/>
    <property type="evidence" value="ECO:0007669"/>
    <property type="project" value="UniProtKB-KW"/>
</dbReference>
<dbReference type="InterPro" id="IPR050992">
    <property type="entry name" value="CheZ_family_phosphatases"/>
</dbReference>
<evidence type="ECO:0000256" key="10">
    <source>
        <dbReference type="PIRNR" id="PIRNR002884"/>
    </source>
</evidence>
<dbReference type="Pfam" id="PF04344">
    <property type="entry name" value="CheZ"/>
    <property type="match status" value="2"/>
</dbReference>
<keyword evidence="5 10" id="KW-0145">Chemotaxis</keyword>
<evidence type="ECO:0000256" key="1">
    <source>
        <dbReference type="ARBA" id="ARBA00004496"/>
    </source>
</evidence>
<keyword evidence="7 10" id="KW-0378">Hydrolase</keyword>